<evidence type="ECO:0000313" key="1">
    <source>
        <dbReference type="EMBL" id="KAH3778176.1"/>
    </source>
</evidence>
<keyword evidence="2" id="KW-1185">Reference proteome</keyword>
<gene>
    <name evidence="1" type="ORF">DPMN_179629</name>
</gene>
<comment type="caution">
    <text evidence="1">The sequence shown here is derived from an EMBL/GenBank/DDBJ whole genome shotgun (WGS) entry which is preliminary data.</text>
</comment>
<dbReference type="AlphaFoldDB" id="A0A9D4IJQ9"/>
<name>A0A9D4IJQ9_DREPO</name>
<dbReference type="EMBL" id="JAIWYP010000009">
    <property type="protein sequence ID" value="KAH3778176.1"/>
    <property type="molecule type" value="Genomic_DNA"/>
</dbReference>
<protein>
    <submittedName>
        <fullName evidence="1">Uncharacterized protein</fullName>
    </submittedName>
</protein>
<organism evidence="1 2">
    <name type="scientific">Dreissena polymorpha</name>
    <name type="common">Zebra mussel</name>
    <name type="synonym">Mytilus polymorpha</name>
    <dbReference type="NCBI Taxonomy" id="45954"/>
    <lineage>
        <taxon>Eukaryota</taxon>
        <taxon>Metazoa</taxon>
        <taxon>Spiralia</taxon>
        <taxon>Lophotrochozoa</taxon>
        <taxon>Mollusca</taxon>
        <taxon>Bivalvia</taxon>
        <taxon>Autobranchia</taxon>
        <taxon>Heteroconchia</taxon>
        <taxon>Euheterodonta</taxon>
        <taxon>Imparidentia</taxon>
        <taxon>Neoheterodontei</taxon>
        <taxon>Myida</taxon>
        <taxon>Dreissenoidea</taxon>
        <taxon>Dreissenidae</taxon>
        <taxon>Dreissena</taxon>
    </lineage>
</organism>
<dbReference type="Proteomes" id="UP000828390">
    <property type="component" value="Unassembled WGS sequence"/>
</dbReference>
<sequence>MKTLTDKKRNGIQLTNRRKLDDLDLADNLVSLTLNNKCRKRPISLRTTNLYCASPSTVVITHCSGPTHPMTHPSQPKVRR</sequence>
<proteinExistence type="predicted"/>
<accession>A0A9D4IJQ9</accession>
<reference evidence="1" key="2">
    <citation type="submission" date="2020-11" db="EMBL/GenBank/DDBJ databases">
        <authorList>
            <person name="McCartney M.A."/>
            <person name="Auch B."/>
            <person name="Kono T."/>
            <person name="Mallez S."/>
            <person name="Becker A."/>
            <person name="Gohl D.M."/>
            <person name="Silverstein K.A.T."/>
            <person name="Koren S."/>
            <person name="Bechman K.B."/>
            <person name="Herman A."/>
            <person name="Abrahante J.E."/>
            <person name="Garbe J."/>
        </authorList>
    </citation>
    <scope>NUCLEOTIDE SEQUENCE</scope>
    <source>
        <strain evidence="1">Duluth1</strain>
        <tissue evidence="1">Whole animal</tissue>
    </source>
</reference>
<reference evidence="1" key="1">
    <citation type="journal article" date="2019" name="bioRxiv">
        <title>The Genome of the Zebra Mussel, Dreissena polymorpha: A Resource for Invasive Species Research.</title>
        <authorList>
            <person name="McCartney M.A."/>
            <person name="Auch B."/>
            <person name="Kono T."/>
            <person name="Mallez S."/>
            <person name="Zhang Y."/>
            <person name="Obille A."/>
            <person name="Becker A."/>
            <person name="Abrahante J.E."/>
            <person name="Garbe J."/>
            <person name="Badalamenti J.P."/>
            <person name="Herman A."/>
            <person name="Mangelson H."/>
            <person name="Liachko I."/>
            <person name="Sullivan S."/>
            <person name="Sone E.D."/>
            <person name="Koren S."/>
            <person name="Silverstein K.A.T."/>
            <person name="Beckman K.B."/>
            <person name="Gohl D.M."/>
        </authorList>
    </citation>
    <scope>NUCLEOTIDE SEQUENCE</scope>
    <source>
        <strain evidence="1">Duluth1</strain>
        <tissue evidence="1">Whole animal</tissue>
    </source>
</reference>
<evidence type="ECO:0000313" key="2">
    <source>
        <dbReference type="Proteomes" id="UP000828390"/>
    </source>
</evidence>